<evidence type="ECO:0000256" key="9">
    <source>
        <dbReference type="SAM" id="Phobius"/>
    </source>
</evidence>
<evidence type="ECO:0008006" key="12">
    <source>
        <dbReference type="Google" id="ProtNLM"/>
    </source>
</evidence>
<evidence type="ECO:0000256" key="7">
    <source>
        <dbReference type="ARBA" id="ARBA00023136"/>
    </source>
</evidence>
<evidence type="ECO:0000256" key="1">
    <source>
        <dbReference type="ARBA" id="ARBA00004651"/>
    </source>
</evidence>
<keyword evidence="5 9" id="KW-1133">Transmembrane helix</keyword>
<keyword evidence="4 9" id="KW-0812">Transmembrane</keyword>
<name>A0ABY9WPB7_9BACT</name>
<keyword evidence="7 9" id="KW-0472">Membrane</keyword>
<organism evidence="10 11">
    <name type="scientific">Archangium minus</name>
    <dbReference type="NCBI Taxonomy" id="83450"/>
    <lineage>
        <taxon>Bacteria</taxon>
        <taxon>Pseudomonadati</taxon>
        <taxon>Myxococcota</taxon>
        <taxon>Myxococcia</taxon>
        <taxon>Myxococcales</taxon>
        <taxon>Cystobacterineae</taxon>
        <taxon>Archangiaceae</taxon>
        <taxon>Archangium</taxon>
    </lineage>
</organism>
<dbReference type="Pfam" id="PF25539">
    <property type="entry name" value="Bestrophin_2"/>
    <property type="match status" value="1"/>
</dbReference>
<evidence type="ECO:0000256" key="6">
    <source>
        <dbReference type="ARBA" id="ARBA00023065"/>
    </source>
</evidence>
<evidence type="ECO:0000313" key="10">
    <source>
        <dbReference type="EMBL" id="WNG42816.1"/>
    </source>
</evidence>
<evidence type="ECO:0000256" key="8">
    <source>
        <dbReference type="ARBA" id="ARBA00034708"/>
    </source>
</evidence>
<comment type="subcellular location">
    <subcellularLocation>
        <location evidence="1">Cell membrane</location>
        <topology evidence="1">Multi-pass membrane protein</topology>
    </subcellularLocation>
</comment>
<protein>
    <recommendedName>
        <fullName evidence="12">Bestrophin, RFP-TM, chloride channel</fullName>
    </recommendedName>
</protein>
<comment type="similarity">
    <text evidence="8">Belongs to the anion channel-forming bestrophin (TC 1.A.46) family.</text>
</comment>
<dbReference type="Proteomes" id="UP001611383">
    <property type="component" value="Chromosome"/>
</dbReference>
<evidence type="ECO:0000256" key="3">
    <source>
        <dbReference type="ARBA" id="ARBA00022475"/>
    </source>
</evidence>
<dbReference type="InterPro" id="IPR044669">
    <property type="entry name" value="YneE/VCCN1/2-like"/>
</dbReference>
<dbReference type="PANTHER" id="PTHR33281:SF19">
    <property type="entry name" value="VOLTAGE-DEPENDENT ANION CHANNEL-FORMING PROTEIN YNEE"/>
    <property type="match status" value="1"/>
</dbReference>
<dbReference type="EMBL" id="CP043494">
    <property type="protein sequence ID" value="WNG42816.1"/>
    <property type="molecule type" value="Genomic_DNA"/>
</dbReference>
<evidence type="ECO:0000256" key="5">
    <source>
        <dbReference type="ARBA" id="ARBA00022989"/>
    </source>
</evidence>
<keyword evidence="6" id="KW-0406">Ion transport</keyword>
<accession>A0ABY9WPB7</accession>
<reference evidence="10 11" key="1">
    <citation type="submission" date="2019-08" db="EMBL/GenBank/DDBJ databases">
        <title>Archangium and Cystobacter genomes.</title>
        <authorList>
            <person name="Chen I.-C.K."/>
            <person name="Wielgoss S."/>
        </authorList>
    </citation>
    <scope>NUCLEOTIDE SEQUENCE [LARGE SCALE GENOMIC DNA]</scope>
    <source>
        <strain evidence="10 11">Cbm 6</strain>
    </source>
</reference>
<proteinExistence type="inferred from homology"/>
<feature type="transmembrane region" description="Helical" evidence="9">
    <location>
        <begin position="225"/>
        <end position="244"/>
    </location>
</feature>
<keyword evidence="3" id="KW-1003">Cell membrane</keyword>
<feature type="transmembrane region" description="Helical" evidence="9">
    <location>
        <begin position="65"/>
        <end position="82"/>
    </location>
</feature>
<evidence type="ECO:0000313" key="11">
    <source>
        <dbReference type="Proteomes" id="UP001611383"/>
    </source>
</evidence>
<gene>
    <name evidence="10" type="ORF">F0U60_00900</name>
</gene>
<evidence type="ECO:0000256" key="4">
    <source>
        <dbReference type="ARBA" id="ARBA00022692"/>
    </source>
</evidence>
<sequence>MEWNSTSSKRRLEKKHFWKDAFTWQGAVTPIVMPQVIFFGLYGLLVGLVHEVYDWSALDRGPVEYTGAFLALLLVLRTNGGYERWWEARKLWGGIVNQSRNLAIAGLTYGPRDSEWRERFVRWTATFSHVARRSLRNEREMPELAPLLQDAGAAEHISRAQHMPTFVAYVLGSQLREAVEHGGMDRFAFLAADRERAQLLDHLGGCERILKTPLPQVHTVKLRRFIVLYLLGLPIAVVGDLWWVPGLVTALVAYPLLGIDQIAVELQNPFSPKNLSHLPLEPICDTIQGNLLALLEAEDALPPPRTFGSGPAFAQPWHTDG</sequence>
<keyword evidence="11" id="KW-1185">Reference proteome</keyword>
<evidence type="ECO:0000256" key="2">
    <source>
        <dbReference type="ARBA" id="ARBA00022448"/>
    </source>
</evidence>
<dbReference type="PANTHER" id="PTHR33281">
    <property type="entry name" value="UPF0187 PROTEIN YNEE"/>
    <property type="match status" value="1"/>
</dbReference>
<feature type="transmembrane region" description="Helical" evidence="9">
    <location>
        <begin position="21"/>
        <end position="45"/>
    </location>
</feature>
<dbReference type="RefSeq" id="WP_395812920.1">
    <property type="nucleotide sequence ID" value="NZ_CP043494.1"/>
</dbReference>
<keyword evidence="2" id="KW-0813">Transport</keyword>